<organism evidence="1 2">
    <name type="scientific">Staurois parvus</name>
    <dbReference type="NCBI Taxonomy" id="386267"/>
    <lineage>
        <taxon>Eukaryota</taxon>
        <taxon>Metazoa</taxon>
        <taxon>Chordata</taxon>
        <taxon>Craniata</taxon>
        <taxon>Vertebrata</taxon>
        <taxon>Euteleostomi</taxon>
        <taxon>Amphibia</taxon>
        <taxon>Batrachia</taxon>
        <taxon>Anura</taxon>
        <taxon>Neobatrachia</taxon>
        <taxon>Ranoidea</taxon>
        <taxon>Ranidae</taxon>
        <taxon>Staurois</taxon>
    </lineage>
</organism>
<sequence length="50" mass="5454">MLSSLTLPCAPTMCPLQRPQPSPPADAGIRLLCPVPVTSGRTGRRRRREI</sequence>
<name>A0ABN9HE08_9NEOB</name>
<dbReference type="Proteomes" id="UP001162483">
    <property type="component" value="Unassembled WGS sequence"/>
</dbReference>
<dbReference type="EMBL" id="CATNWA010020353">
    <property type="protein sequence ID" value="CAI9617928.1"/>
    <property type="molecule type" value="Genomic_DNA"/>
</dbReference>
<reference evidence="1" key="1">
    <citation type="submission" date="2023-05" db="EMBL/GenBank/DDBJ databases">
        <authorList>
            <person name="Stuckert A."/>
        </authorList>
    </citation>
    <scope>NUCLEOTIDE SEQUENCE</scope>
</reference>
<keyword evidence="2" id="KW-1185">Reference proteome</keyword>
<evidence type="ECO:0000313" key="1">
    <source>
        <dbReference type="EMBL" id="CAI9617928.1"/>
    </source>
</evidence>
<proteinExistence type="predicted"/>
<gene>
    <name evidence="1" type="ORF">SPARVUS_LOCUS15616247</name>
</gene>
<evidence type="ECO:0000313" key="2">
    <source>
        <dbReference type="Proteomes" id="UP001162483"/>
    </source>
</evidence>
<comment type="caution">
    <text evidence="1">The sequence shown here is derived from an EMBL/GenBank/DDBJ whole genome shotgun (WGS) entry which is preliminary data.</text>
</comment>
<accession>A0ABN9HE08</accession>
<protein>
    <submittedName>
        <fullName evidence="1">Uncharacterized protein</fullName>
    </submittedName>
</protein>